<evidence type="ECO:0000256" key="1">
    <source>
        <dbReference type="SAM" id="Phobius"/>
    </source>
</evidence>
<gene>
    <name evidence="2" type="ORF">NCTC12126_03950</name>
</gene>
<keyword evidence="1" id="KW-1133">Transmembrane helix</keyword>
<proteinExistence type="predicted"/>
<name>A0A484YVL0_9ENTR</name>
<protein>
    <submittedName>
        <fullName evidence="2">Putative iron-regulated membrane protein</fullName>
    </submittedName>
</protein>
<dbReference type="Proteomes" id="UP000351155">
    <property type="component" value="Unassembled WGS sequence"/>
</dbReference>
<reference evidence="2 3" key="1">
    <citation type="submission" date="2019-03" db="EMBL/GenBank/DDBJ databases">
        <authorList>
            <consortium name="Pathogen Informatics"/>
        </authorList>
    </citation>
    <scope>NUCLEOTIDE SEQUENCE [LARGE SCALE GENOMIC DNA]</scope>
    <source>
        <strain evidence="2 3">NCTC12126</strain>
    </source>
</reference>
<accession>A0A484YVL0</accession>
<organism evidence="2 3">
    <name type="scientific">Enterobacter cancerogenus</name>
    <dbReference type="NCBI Taxonomy" id="69218"/>
    <lineage>
        <taxon>Bacteria</taxon>
        <taxon>Pseudomonadati</taxon>
        <taxon>Pseudomonadota</taxon>
        <taxon>Gammaproteobacteria</taxon>
        <taxon>Enterobacterales</taxon>
        <taxon>Enterobacteriaceae</taxon>
        <taxon>Enterobacter</taxon>
        <taxon>Enterobacter cloacae complex</taxon>
    </lineage>
</organism>
<evidence type="ECO:0000313" key="3">
    <source>
        <dbReference type="Proteomes" id="UP000351155"/>
    </source>
</evidence>
<keyword evidence="1" id="KW-0472">Membrane</keyword>
<keyword evidence="1" id="KW-0812">Transmembrane</keyword>
<evidence type="ECO:0000313" key="2">
    <source>
        <dbReference type="EMBL" id="VFS40292.1"/>
    </source>
</evidence>
<sequence length="42" mass="4470">MISVLLGLALPVMGVSLAIFIVIDWLRWRAASGVSLAESSVK</sequence>
<dbReference type="EMBL" id="CAADIW010000042">
    <property type="protein sequence ID" value="VFS40292.1"/>
    <property type="molecule type" value="Genomic_DNA"/>
</dbReference>
<dbReference type="AlphaFoldDB" id="A0A484YVL0"/>
<feature type="transmembrane region" description="Helical" evidence="1">
    <location>
        <begin position="6"/>
        <end position="26"/>
    </location>
</feature>